<dbReference type="Proteomes" id="UP001597261">
    <property type="component" value="Unassembled WGS sequence"/>
</dbReference>
<evidence type="ECO:0000256" key="2">
    <source>
        <dbReference type="ARBA" id="ARBA00023125"/>
    </source>
</evidence>
<evidence type="ECO:0000256" key="4">
    <source>
        <dbReference type="SAM" id="MobiDB-lite"/>
    </source>
</evidence>
<evidence type="ECO:0000313" key="7">
    <source>
        <dbReference type="Proteomes" id="UP001597261"/>
    </source>
</evidence>
<dbReference type="EMBL" id="JBHUDX010000062">
    <property type="protein sequence ID" value="MFD1660846.1"/>
    <property type="molecule type" value="Genomic_DNA"/>
</dbReference>
<reference evidence="7" key="1">
    <citation type="journal article" date="2019" name="Int. J. Syst. Evol. Microbiol.">
        <title>The Global Catalogue of Microorganisms (GCM) 10K type strain sequencing project: providing services to taxonomists for standard genome sequencing and annotation.</title>
        <authorList>
            <consortium name="The Broad Institute Genomics Platform"/>
            <consortium name="The Broad Institute Genome Sequencing Center for Infectious Disease"/>
            <person name="Wu L."/>
            <person name="Ma J."/>
        </authorList>
    </citation>
    <scope>NUCLEOTIDE SEQUENCE [LARGE SCALE GENOMIC DNA]</scope>
    <source>
        <strain evidence="7">CGMCC 1.12470</strain>
    </source>
</reference>
<evidence type="ECO:0000259" key="5">
    <source>
        <dbReference type="PROSITE" id="PS50043"/>
    </source>
</evidence>
<protein>
    <submittedName>
        <fullName evidence="6">LuxR C-terminal-related transcriptional regulator</fullName>
    </submittedName>
</protein>
<proteinExistence type="predicted"/>
<organism evidence="6 7">
    <name type="scientific">Streptomyces caeni</name>
    <dbReference type="NCBI Taxonomy" id="2307231"/>
    <lineage>
        <taxon>Bacteria</taxon>
        <taxon>Bacillati</taxon>
        <taxon>Actinomycetota</taxon>
        <taxon>Actinomycetes</taxon>
        <taxon>Kitasatosporales</taxon>
        <taxon>Streptomycetaceae</taxon>
        <taxon>Streptomyces</taxon>
    </lineage>
</organism>
<evidence type="ECO:0000256" key="1">
    <source>
        <dbReference type="ARBA" id="ARBA00023015"/>
    </source>
</evidence>
<dbReference type="PROSITE" id="PS50043">
    <property type="entry name" value="HTH_LUXR_2"/>
    <property type="match status" value="1"/>
</dbReference>
<sequence>MARPSPSLHDHIPERPVPEPTAQVPPLPHVQAPGLTVALYGGDPLTRAGVTAQLAQHHDIEVIPRAEDSPDFTKDVAIVLVDQLDVETGVQLRKLAAGYKRRVVLVVGELADHQLTLVLEAGISSVVWRHQANSDGLVKAARVTARNEGDMPGDLLRRLLAKLERRDRGTVMSTVQHDPPTRRELDVLELVSQGLGTKEIADQLSYSERTIKGILRDVMMRLNVRNRAHAVAHAIREGYI</sequence>
<dbReference type="SUPFAM" id="SSF46894">
    <property type="entry name" value="C-terminal effector domain of the bipartite response regulators"/>
    <property type="match status" value="1"/>
</dbReference>
<dbReference type="InterPro" id="IPR000792">
    <property type="entry name" value="Tscrpt_reg_LuxR_C"/>
</dbReference>
<feature type="domain" description="HTH luxR-type" evidence="5">
    <location>
        <begin position="173"/>
        <end position="238"/>
    </location>
</feature>
<evidence type="ECO:0000313" key="6">
    <source>
        <dbReference type="EMBL" id="MFD1660846.1"/>
    </source>
</evidence>
<dbReference type="InterPro" id="IPR016032">
    <property type="entry name" value="Sig_transdc_resp-reg_C-effctor"/>
</dbReference>
<dbReference type="CDD" id="cd06170">
    <property type="entry name" value="LuxR_C_like"/>
    <property type="match status" value="1"/>
</dbReference>
<evidence type="ECO:0000256" key="3">
    <source>
        <dbReference type="ARBA" id="ARBA00023163"/>
    </source>
</evidence>
<dbReference type="PANTHER" id="PTHR44688:SF16">
    <property type="entry name" value="DNA-BINDING TRANSCRIPTIONAL ACTIVATOR DEVR_DOSR"/>
    <property type="match status" value="1"/>
</dbReference>
<dbReference type="PANTHER" id="PTHR44688">
    <property type="entry name" value="DNA-BINDING TRANSCRIPTIONAL ACTIVATOR DEVR_DOSR"/>
    <property type="match status" value="1"/>
</dbReference>
<dbReference type="SMART" id="SM00421">
    <property type="entry name" value="HTH_LUXR"/>
    <property type="match status" value="1"/>
</dbReference>
<keyword evidence="2" id="KW-0238">DNA-binding</keyword>
<comment type="caution">
    <text evidence="6">The sequence shown here is derived from an EMBL/GenBank/DDBJ whole genome shotgun (WGS) entry which is preliminary data.</text>
</comment>
<dbReference type="RefSeq" id="WP_381085645.1">
    <property type="nucleotide sequence ID" value="NZ_JBHUDX010000062.1"/>
</dbReference>
<feature type="region of interest" description="Disordered" evidence="4">
    <location>
        <begin position="1"/>
        <end position="27"/>
    </location>
</feature>
<keyword evidence="1" id="KW-0805">Transcription regulation</keyword>
<keyword evidence="7" id="KW-1185">Reference proteome</keyword>
<dbReference type="PRINTS" id="PR00038">
    <property type="entry name" value="HTHLUXR"/>
</dbReference>
<dbReference type="Gene3D" id="3.40.50.2300">
    <property type="match status" value="1"/>
</dbReference>
<keyword evidence="3" id="KW-0804">Transcription</keyword>
<accession>A0ABW4IW14</accession>
<name>A0ABW4IW14_9ACTN</name>
<gene>
    <name evidence="6" type="ORF">ACFSL4_22235</name>
</gene>
<dbReference type="Pfam" id="PF00196">
    <property type="entry name" value="GerE"/>
    <property type="match status" value="1"/>
</dbReference>
<feature type="compositionally biased region" description="Basic and acidic residues" evidence="4">
    <location>
        <begin position="8"/>
        <end position="17"/>
    </location>
</feature>